<reference evidence="2 3" key="1">
    <citation type="submission" date="2019-03" db="EMBL/GenBank/DDBJ databases">
        <title>Genomic Encyclopedia of Type Strains, Phase IV (KMG-V): Genome sequencing to study the core and pangenomes of soil and plant-associated prokaryotes.</title>
        <authorList>
            <person name="Whitman W."/>
        </authorList>
    </citation>
    <scope>NUCLEOTIDE SEQUENCE [LARGE SCALE GENOMIC DNA]</scope>
    <source>
        <strain evidence="2 3">Gr42</strain>
    </source>
</reference>
<protein>
    <recommendedName>
        <fullName evidence="4">AlpA family transcriptional regulator</fullName>
    </recommendedName>
</protein>
<organism evidence="2 3">
    <name type="scientific">Rhizobium azibense</name>
    <dbReference type="NCBI Taxonomy" id="1136135"/>
    <lineage>
        <taxon>Bacteria</taxon>
        <taxon>Pseudomonadati</taxon>
        <taxon>Pseudomonadota</taxon>
        <taxon>Alphaproteobacteria</taxon>
        <taxon>Hyphomicrobiales</taxon>
        <taxon>Rhizobiaceae</taxon>
        <taxon>Rhizobium/Agrobacterium group</taxon>
        <taxon>Rhizobium</taxon>
    </lineage>
</organism>
<dbReference type="OrthoDB" id="7220345at2"/>
<accession>A0A4V2VAF9</accession>
<comment type="caution">
    <text evidence="2">The sequence shown here is derived from an EMBL/GenBank/DDBJ whole genome shotgun (WGS) entry which is preliminary data.</text>
</comment>
<dbReference type="Proteomes" id="UP000295547">
    <property type="component" value="Unassembled WGS sequence"/>
</dbReference>
<evidence type="ECO:0000256" key="1">
    <source>
        <dbReference type="SAM" id="MobiDB-lite"/>
    </source>
</evidence>
<dbReference type="RefSeq" id="WP_132662325.1">
    <property type="nucleotide sequence ID" value="NZ_SMBJ01000012.1"/>
</dbReference>
<dbReference type="EMBL" id="SMBJ01000012">
    <property type="protein sequence ID" value="TCU20875.1"/>
    <property type="molecule type" value="Genomic_DNA"/>
</dbReference>
<evidence type="ECO:0000313" key="2">
    <source>
        <dbReference type="EMBL" id="TCU20875.1"/>
    </source>
</evidence>
<evidence type="ECO:0000313" key="3">
    <source>
        <dbReference type="Proteomes" id="UP000295547"/>
    </source>
</evidence>
<dbReference type="AlphaFoldDB" id="A0A4V2VAF9"/>
<feature type="region of interest" description="Disordered" evidence="1">
    <location>
        <begin position="66"/>
        <end position="87"/>
    </location>
</feature>
<proteinExistence type="predicted"/>
<keyword evidence="3" id="KW-1185">Reference proteome</keyword>
<name>A0A4V2VAF9_9HYPH</name>
<sequence length="87" mass="9796">MNTTVDLSRNVPRLGLNRSEVAMAIGVSANTVDLMVEEGYLPKPRKWHTRKVWLVSDIVTAMASWPEDGIPRQREDADDSDDWRASA</sequence>
<evidence type="ECO:0008006" key="4">
    <source>
        <dbReference type="Google" id="ProtNLM"/>
    </source>
</evidence>
<gene>
    <name evidence="2" type="ORF">EV130_112255</name>
</gene>